<protein>
    <recommendedName>
        <fullName evidence="5">HTH tetR-type domain-containing protein</fullName>
    </recommendedName>
</protein>
<evidence type="ECO:0000256" key="1">
    <source>
        <dbReference type="ARBA" id="ARBA00023015"/>
    </source>
</evidence>
<gene>
    <name evidence="6" type="ORF">GCM10009710_29870</name>
</gene>
<evidence type="ECO:0000313" key="7">
    <source>
        <dbReference type="Proteomes" id="UP001501057"/>
    </source>
</evidence>
<reference evidence="6 7" key="1">
    <citation type="journal article" date="2019" name="Int. J. Syst. Evol. Microbiol.">
        <title>The Global Catalogue of Microorganisms (GCM) 10K type strain sequencing project: providing services to taxonomists for standard genome sequencing and annotation.</title>
        <authorList>
            <consortium name="The Broad Institute Genomics Platform"/>
            <consortium name="The Broad Institute Genome Sequencing Center for Infectious Disease"/>
            <person name="Wu L."/>
            <person name="Ma J."/>
        </authorList>
    </citation>
    <scope>NUCLEOTIDE SEQUENCE [LARGE SCALE GENOMIC DNA]</scope>
    <source>
        <strain evidence="6 7">JCM 13518</strain>
    </source>
</reference>
<dbReference type="PANTHER" id="PTHR30055">
    <property type="entry name" value="HTH-TYPE TRANSCRIPTIONAL REGULATOR RUTR"/>
    <property type="match status" value="1"/>
</dbReference>
<dbReference type="InterPro" id="IPR050109">
    <property type="entry name" value="HTH-type_TetR-like_transc_reg"/>
</dbReference>
<dbReference type="Pfam" id="PF00440">
    <property type="entry name" value="TetR_N"/>
    <property type="match status" value="1"/>
</dbReference>
<comment type="caution">
    <text evidence="6">The sequence shown here is derived from an EMBL/GenBank/DDBJ whole genome shotgun (WGS) entry which is preliminary data.</text>
</comment>
<sequence length="196" mass="21195">MGLREQNAARTRQHIASAAMREFGERGYDATTMEDVARGAEIGLSTLYRYFPTKEQLATAYLGDPSLMADALRARPADEPAEVAMGQALLNFIGLVASTPDEARIFGGIMEESSRVRARLLEWLGDVHVALADALTDRQGLPTGDVGAAAEAWLAILVLQQATLASDVDDPARAREQVVGVMRDLATRTIRSPRAE</sequence>
<proteinExistence type="predicted"/>
<evidence type="ECO:0000256" key="4">
    <source>
        <dbReference type="PROSITE-ProRule" id="PRU00335"/>
    </source>
</evidence>
<dbReference type="RefSeq" id="WP_344203033.1">
    <property type="nucleotide sequence ID" value="NZ_BAAAME010000005.1"/>
</dbReference>
<dbReference type="PRINTS" id="PR00455">
    <property type="entry name" value="HTHTETR"/>
</dbReference>
<dbReference type="EMBL" id="BAAAME010000005">
    <property type="protein sequence ID" value="GAA1747848.1"/>
    <property type="molecule type" value="Genomic_DNA"/>
</dbReference>
<dbReference type="SUPFAM" id="SSF46689">
    <property type="entry name" value="Homeodomain-like"/>
    <property type="match status" value="1"/>
</dbReference>
<evidence type="ECO:0000256" key="3">
    <source>
        <dbReference type="ARBA" id="ARBA00023163"/>
    </source>
</evidence>
<dbReference type="PANTHER" id="PTHR30055:SF234">
    <property type="entry name" value="HTH-TYPE TRANSCRIPTIONAL REGULATOR BETI"/>
    <property type="match status" value="1"/>
</dbReference>
<evidence type="ECO:0000313" key="6">
    <source>
        <dbReference type="EMBL" id="GAA1747848.1"/>
    </source>
</evidence>
<dbReference type="InterPro" id="IPR001647">
    <property type="entry name" value="HTH_TetR"/>
</dbReference>
<keyword evidence="2 4" id="KW-0238">DNA-binding</keyword>
<dbReference type="PROSITE" id="PS50977">
    <property type="entry name" value="HTH_TETR_2"/>
    <property type="match status" value="1"/>
</dbReference>
<evidence type="ECO:0000259" key="5">
    <source>
        <dbReference type="PROSITE" id="PS50977"/>
    </source>
</evidence>
<evidence type="ECO:0000256" key="2">
    <source>
        <dbReference type="ARBA" id="ARBA00023125"/>
    </source>
</evidence>
<keyword evidence="3" id="KW-0804">Transcription</keyword>
<dbReference type="InterPro" id="IPR009057">
    <property type="entry name" value="Homeodomain-like_sf"/>
</dbReference>
<accession>A0ABN2K3Z0</accession>
<feature type="domain" description="HTH tetR-type" evidence="5">
    <location>
        <begin position="9"/>
        <end position="69"/>
    </location>
</feature>
<keyword evidence="7" id="KW-1185">Reference proteome</keyword>
<name>A0ABN2K3Z0_9ACTN</name>
<dbReference type="Proteomes" id="UP001501057">
    <property type="component" value="Unassembled WGS sequence"/>
</dbReference>
<organism evidence="6 7">
    <name type="scientific">Aeromicrobium alkaliterrae</name>
    <dbReference type="NCBI Taxonomy" id="302168"/>
    <lineage>
        <taxon>Bacteria</taxon>
        <taxon>Bacillati</taxon>
        <taxon>Actinomycetota</taxon>
        <taxon>Actinomycetes</taxon>
        <taxon>Propionibacteriales</taxon>
        <taxon>Nocardioidaceae</taxon>
        <taxon>Aeromicrobium</taxon>
    </lineage>
</organism>
<keyword evidence="1" id="KW-0805">Transcription regulation</keyword>
<feature type="DNA-binding region" description="H-T-H motif" evidence="4">
    <location>
        <begin position="32"/>
        <end position="51"/>
    </location>
</feature>
<dbReference type="Gene3D" id="1.10.357.10">
    <property type="entry name" value="Tetracycline Repressor, domain 2"/>
    <property type="match status" value="1"/>
</dbReference>